<dbReference type="EMBL" id="MU266333">
    <property type="protein sequence ID" value="KAH7930361.1"/>
    <property type="molecule type" value="Genomic_DNA"/>
</dbReference>
<sequence>MSSNIVFALFMLPIFTIVECARVVFWLFRAATSGPLRVIVLLLGLIAVSPVRFVLWMVLSVVLFPFRAVLWLCGIGREGPRKGSVAAAAQSRYYANRARGGFPGAQRAGTTWQ</sequence>
<keyword evidence="2" id="KW-1185">Reference proteome</keyword>
<gene>
    <name evidence="1" type="ORF">BV22DRAFT_75676</name>
</gene>
<accession>A0ACB8BZ46</accession>
<dbReference type="Proteomes" id="UP000790709">
    <property type="component" value="Unassembled WGS sequence"/>
</dbReference>
<organism evidence="1 2">
    <name type="scientific">Leucogyrophana mollusca</name>
    <dbReference type="NCBI Taxonomy" id="85980"/>
    <lineage>
        <taxon>Eukaryota</taxon>
        <taxon>Fungi</taxon>
        <taxon>Dikarya</taxon>
        <taxon>Basidiomycota</taxon>
        <taxon>Agaricomycotina</taxon>
        <taxon>Agaricomycetes</taxon>
        <taxon>Agaricomycetidae</taxon>
        <taxon>Boletales</taxon>
        <taxon>Boletales incertae sedis</taxon>
        <taxon>Leucogyrophana</taxon>
    </lineage>
</organism>
<name>A0ACB8BZ46_9AGAM</name>
<protein>
    <submittedName>
        <fullName evidence="1">Uncharacterized protein</fullName>
    </submittedName>
</protein>
<proteinExistence type="predicted"/>
<comment type="caution">
    <text evidence="1">The sequence shown here is derived from an EMBL/GenBank/DDBJ whole genome shotgun (WGS) entry which is preliminary data.</text>
</comment>
<evidence type="ECO:0000313" key="1">
    <source>
        <dbReference type="EMBL" id="KAH7930361.1"/>
    </source>
</evidence>
<reference evidence="1" key="1">
    <citation type="journal article" date="2021" name="New Phytol.">
        <title>Evolutionary innovations through gain and loss of genes in the ectomycorrhizal Boletales.</title>
        <authorList>
            <person name="Wu G."/>
            <person name="Miyauchi S."/>
            <person name="Morin E."/>
            <person name="Kuo A."/>
            <person name="Drula E."/>
            <person name="Varga T."/>
            <person name="Kohler A."/>
            <person name="Feng B."/>
            <person name="Cao Y."/>
            <person name="Lipzen A."/>
            <person name="Daum C."/>
            <person name="Hundley H."/>
            <person name="Pangilinan J."/>
            <person name="Johnson J."/>
            <person name="Barry K."/>
            <person name="LaButti K."/>
            <person name="Ng V."/>
            <person name="Ahrendt S."/>
            <person name="Min B."/>
            <person name="Choi I.G."/>
            <person name="Park H."/>
            <person name="Plett J.M."/>
            <person name="Magnuson J."/>
            <person name="Spatafora J.W."/>
            <person name="Nagy L.G."/>
            <person name="Henrissat B."/>
            <person name="Grigoriev I.V."/>
            <person name="Yang Z.L."/>
            <person name="Xu J."/>
            <person name="Martin F.M."/>
        </authorList>
    </citation>
    <scope>NUCLEOTIDE SEQUENCE</scope>
    <source>
        <strain evidence="1">KUC20120723A-06</strain>
    </source>
</reference>
<evidence type="ECO:0000313" key="2">
    <source>
        <dbReference type="Proteomes" id="UP000790709"/>
    </source>
</evidence>